<dbReference type="SUPFAM" id="SSF47203">
    <property type="entry name" value="Acyl-CoA dehydrogenase C-terminal domain-like"/>
    <property type="match status" value="1"/>
</dbReference>
<dbReference type="GO" id="GO:0003997">
    <property type="term" value="F:acyl-CoA oxidase activity"/>
    <property type="evidence" value="ECO:0007669"/>
    <property type="project" value="InterPro"/>
</dbReference>
<dbReference type="PANTHER" id="PTHR10909">
    <property type="entry name" value="ELECTRON TRANSPORT OXIDOREDUCTASE"/>
    <property type="match status" value="1"/>
</dbReference>
<evidence type="ECO:0000313" key="4">
    <source>
        <dbReference type="EMBL" id="OMJ13574.1"/>
    </source>
</evidence>
<feature type="non-terminal residue" evidence="4">
    <location>
        <position position="73"/>
    </location>
</feature>
<keyword evidence="2" id="KW-0560">Oxidoreductase</keyword>
<dbReference type="OrthoDB" id="538336at2759"/>
<dbReference type="GO" id="GO:0005504">
    <property type="term" value="F:fatty acid binding"/>
    <property type="evidence" value="ECO:0007669"/>
    <property type="project" value="TreeGrafter"/>
</dbReference>
<gene>
    <name evidence="4" type="ORF">AYI69_g8951</name>
</gene>
<evidence type="ECO:0000256" key="2">
    <source>
        <dbReference type="ARBA" id="ARBA00023002"/>
    </source>
</evidence>
<dbReference type="EMBL" id="LSSM01005026">
    <property type="protein sequence ID" value="OMJ13574.1"/>
    <property type="molecule type" value="Genomic_DNA"/>
</dbReference>
<protein>
    <submittedName>
        <fullName evidence="4">Peroxisomal acyl-coenzyme A oxidase 1</fullName>
    </submittedName>
</protein>
<comment type="caution">
    <text evidence="4">The sequence shown here is derived from an EMBL/GenBank/DDBJ whole genome shotgun (WGS) entry which is preliminary data.</text>
</comment>
<feature type="domain" description="Acyl-CoA oxidase C-terminal" evidence="3">
    <location>
        <begin position="6"/>
        <end position="60"/>
    </location>
</feature>
<dbReference type="GO" id="GO:0033540">
    <property type="term" value="P:fatty acid beta-oxidation using acyl-CoA oxidase"/>
    <property type="evidence" value="ECO:0007669"/>
    <property type="project" value="TreeGrafter"/>
</dbReference>
<sequence>MITGFESEYISLIKSVRDQAVPLVDALGVPDEKLNSSLGRYDGSVYEDYVKRAMNDPMNSSGFGEATRKKFYD</sequence>
<dbReference type="Pfam" id="PF01756">
    <property type="entry name" value="ACOX"/>
    <property type="match status" value="1"/>
</dbReference>
<dbReference type="Proteomes" id="UP000187429">
    <property type="component" value="Unassembled WGS sequence"/>
</dbReference>
<accession>A0A1R1XG21</accession>
<evidence type="ECO:0000256" key="1">
    <source>
        <dbReference type="ARBA" id="ARBA00006288"/>
    </source>
</evidence>
<comment type="similarity">
    <text evidence="1">Belongs to the acyl-CoA oxidase family.</text>
</comment>
<dbReference type="GO" id="GO:0055088">
    <property type="term" value="P:lipid homeostasis"/>
    <property type="evidence" value="ECO:0007669"/>
    <property type="project" value="TreeGrafter"/>
</dbReference>
<dbReference type="InterPro" id="IPR012258">
    <property type="entry name" value="Acyl-CoA_oxidase"/>
</dbReference>
<evidence type="ECO:0000313" key="5">
    <source>
        <dbReference type="Proteomes" id="UP000187429"/>
    </source>
</evidence>
<dbReference type="InterPro" id="IPR036250">
    <property type="entry name" value="AcylCo_DH-like_C"/>
</dbReference>
<dbReference type="AlphaFoldDB" id="A0A1R1XG21"/>
<keyword evidence="5" id="KW-1185">Reference proteome</keyword>
<dbReference type="GO" id="GO:0005777">
    <property type="term" value="C:peroxisome"/>
    <property type="evidence" value="ECO:0007669"/>
    <property type="project" value="InterPro"/>
</dbReference>
<name>A0A1R1XG21_9FUNG</name>
<dbReference type="GO" id="GO:0071949">
    <property type="term" value="F:FAD binding"/>
    <property type="evidence" value="ECO:0007669"/>
    <property type="project" value="InterPro"/>
</dbReference>
<evidence type="ECO:0000259" key="3">
    <source>
        <dbReference type="Pfam" id="PF01756"/>
    </source>
</evidence>
<proteinExistence type="inferred from homology"/>
<dbReference type="InterPro" id="IPR002655">
    <property type="entry name" value="Acyl-CoA_oxidase_C"/>
</dbReference>
<reference evidence="5" key="1">
    <citation type="submission" date="2017-01" db="EMBL/GenBank/DDBJ databases">
        <authorList>
            <person name="Wang Y."/>
            <person name="White M."/>
            <person name="Kvist S."/>
            <person name="Moncalvo J.-M."/>
        </authorList>
    </citation>
    <scope>NUCLEOTIDE SEQUENCE [LARGE SCALE GENOMIC DNA]</scope>
    <source>
        <strain evidence="5">ID-206-W2</strain>
    </source>
</reference>
<organism evidence="4 5">
    <name type="scientific">Smittium culicis</name>
    <dbReference type="NCBI Taxonomy" id="133412"/>
    <lineage>
        <taxon>Eukaryota</taxon>
        <taxon>Fungi</taxon>
        <taxon>Fungi incertae sedis</taxon>
        <taxon>Zoopagomycota</taxon>
        <taxon>Kickxellomycotina</taxon>
        <taxon>Harpellomycetes</taxon>
        <taxon>Harpellales</taxon>
        <taxon>Legeriomycetaceae</taxon>
        <taxon>Smittium</taxon>
    </lineage>
</organism>